<dbReference type="Proteomes" id="UP000176339">
    <property type="component" value="Unassembled WGS sequence"/>
</dbReference>
<dbReference type="SMART" id="SM00382">
    <property type="entry name" value="AAA"/>
    <property type="match status" value="1"/>
</dbReference>
<feature type="transmembrane region" description="Helical" evidence="7">
    <location>
        <begin position="86"/>
        <end position="105"/>
    </location>
</feature>
<evidence type="ECO:0000313" key="11">
    <source>
        <dbReference type="Proteomes" id="UP000176339"/>
    </source>
</evidence>
<dbReference type="PROSITE" id="PS50893">
    <property type="entry name" value="ABC_TRANSPORTER_2"/>
    <property type="match status" value="1"/>
</dbReference>
<evidence type="ECO:0000256" key="6">
    <source>
        <dbReference type="ARBA" id="ARBA00023136"/>
    </source>
</evidence>
<protein>
    <recommendedName>
        <fullName evidence="12">ABC transporter ATP-binding protein</fullName>
    </recommendedName>
</protein>
<dbReference type="GO" id="GO:0016887">
    <property type="term" value="F:ATP hydrolysis activity"/>
    <property type="evidence" value="ECO:0007669"/>
    <property type="project" value="InterPro"/>
</dbReference>
<feature type="transmembrane region" description="Helical" evidence="7">
    <location>
        <begin position="158"/>
        <end position="178"/>
    </location>
</feature>
<evidence type="ECO:0000256" key="7">
    <source>
        <dbReference type="SAM" id="Phobius"/>
    </source>
</evidence>
<dbReference type="InterPro" id="IPR017871">
    <property type="entry name" value="ABC_transporter-like_CS"/>
</dbReference>
<dbReference type="SUPFAM" id="SSF90123">
    <property type="entry name" value="ABC transporter transmembrane region"/>
    <property type="match status" value="1"/>
</dbReference>
<reference evidence="10 11" key="1">
    <citation type="journal article" date="2016" name="Nat. Commun.">
        <title>Thousands of microbial genomes shed light on interconnected biogeochemical processes in an aquifer system.</title>
        <authorList>
            <person name="Anantharaman K."/>
            <person name="Brown C.T."/>
            <person name="Hug L.A."/>
            <person name="Sharon I."/>
            <person name="Castelle C.J."/>
            <person name="Probst A.J."/>
            <person name="Thomas B.C."/>
            <person name="Singh A."/>
            <person name="Wilkins M.J."/>
            <person name="Karaoz U."/>
            <person name="Brodie E.L."/>
            <person name="Williams K.H."/>
            <person name="Hubbard S.S."/>
            <person name="Banfield J.F."/>
        </authorList>
    </citation>
    <scope>NUCLEOTIDE SEQUENCE [LARGE SCALE GENOMIC DNA]</scope>
</reference>
<keyword evidence="4" id="KW-0067">ATP-binding</keyword>
<feature type="transmembrane region" description="Helical" evidence="7">
    <location>
        <begin position="296"/>
        <end position="314"/>
    </location>
</feature>
<evidence type="ECO:0000259" key="9">
    <source>
        <dbReference type="PROSITE" id="PS50929"/>
    </source>
</evidence>
<dbReference type="PANTHER" id="PTHR43394">
    <property type="entry name" value="ATP-DEPENDENT PERMEASE MDL1, MITOCHONDRIAL"/>
    <property type="match status" value="1"/>
</dbReference>
<evidence type="ECO:0008006" key="12">
    <source>
        <dbReference type="Google" id="ProtNLM"/>
    </source>
</evidence>
<dbReference type="PROSITE" id="PS50929">
    <property type="entry name" value="ABC_TM1F"/>
    <property type="match status" value="1"/>
</dbReference>
<dbReference type="AlphaFoldDB" id="A0A1F5NYE5"/>
<dbReference type="Pfam" id="PF00664">
    <property type="entry name" value="ABC_membrane"/>
    <property type="match status" value="1"/>
</dbReference>
<feature type="domain" description="ABC transmembrane type-1" evidence="9">
    <location>
        <begin position="29"/>
        <end position="326"/>
    </location>
</feature>
<dbReference type="GO" id="GO:0015421">
    <property type="term" value="F:ABC-type oligopeptide transporter activity"/>
    <property type="evidence" value="ECO:0007669"/>
    <property type="project" value="TreeGrafter"/>
</dbReference>
<dbReference type="InterPro" id="IPR027417">
    <property type="entry name" value="P-loop_NTPase"/>
</dbReference>
<proteinExistence type="predicted"/>
<keyword evidence="5 7" id="KW-1133">Transmembrane helix</keyword>
<dbReference type="EMBL" id="MFEN01000066">
    <property type="protein sequence ID" value="OGE82659.1"/>
    <property type="molecule type" value="Genomic_DNA"/>
</dbReference>
<dbReference type="PROSITE" id="PS00211">
    <property type="entry name" value="ABC_TRANSPORTER_1"/>
    <property type="match status" value="1"/>
</dbReference>
<comment type="subcellular location">
    <subcellularLocation>
        <location evidence="1">Cell membrane</location>
        <topology evidence="1">Multi-pass membrane protein</topology>
    </subcellularLocation>
</comment>
<evidence type="ECO:0000259" key="8">
    <source>
        <dbReference type="PROSITE" id="PS50893"/>
    </source>
</evidence>
<evidence type="ECO:0000256" key="1">
    <source>
        <dbReference type="ARBA" id="ARBA00004651"/>
    </source>
</evidence>
<dbReference type="InterPro" id="IPR039421">
    <property type="entry name" value="Type_1_exporter"/>
</dbReference>
<accession>A0A1F5NYE5</accession>
<evidence type="ECO:0000256" key="2">
    <source>
        <dbReference type="ARBA" id="ARBA00022692"/>
    </source>
</evidence>
<dbReference type="InterPro" id="IPR003593">
    <property type="entry name" value="AAA+_ATPase"/>
</dbReference>
<dbReference type="SUPFAM" id="SSF52540">
    <property type="entry name" value="P-loop containing nucleoside triphosphate hydrolases"/>
    <property type="match status" value="1"/>
</dbReference>
<keyword evidence="6 7" id="KW-0472">Membrane</keyword>
<feature type="transmembrane region" description="Helical" evidence="7">
    <location>
        <begin position="184"/>
        <end position="205"/>
    </location>
</feature>
<sequence length="603" mass="66951">MAILVSKRRLREIVSLSRQAYGEYKTQILALTGLGFVAGILEGVGITAVIPLFSFIIGGQGATGDWLSGQIRNFFELIHLNFSVKYLLIFIAALFLLKIPVMVWISHMRAKITTDYEDRTKNRIFAATVNASWQFLLRQKSGHLETILLVDAAQAASMLAEISTALMILSGFLIYFFVAVNVSLAVTLLTLGLGGAILVFSKPLFQRVRQTAMVRANLSKELAHHVSENIYGIKSLKASQGLPGVMRKSAAIFSAIKKQEIRLVLFKSISRAMMQPVAVIFILGLFAYSYKMGNVNVAMIGVVVFLIDRIFLYFQQLQGAIHTVNNAVPHLRSIVEYEQEALDNPEEAKQGSDSFAFRETLEFRGVSFGYSADRTVLQGVSFAVRKGETLGIIGPSGTGKTTIVDLILRLLQPQDGEILLDGKNISEIKLAEWRKNIGYVSQDMFLMNDTIASNIRFYDDSVSLADVADAARMADIYDFIDECPDKFDTVIGDRGLMLSAGQRQRIVIARVLARKPQILILDEATSALDAESESRIQKVIHNLRGKMTVVAIAHRLSTVMDSDRLVVLEDGRVAEEGDPRALLKDKDSYFFKVYNLREAEQIS</sequence>
<dbReference type="Gene3D" id="1.20.1560.10">
    <property type="entry name" value="ABC transporter type 1, transmembrane domain"/>
    <property type="match status" value="1"/>
</dbReference>
<organism evidence="10 11">
    <name type="scientific">Candidatus Doudnabacteria bacterium RIFCSPHIGHO2_01_FULL_49_9</name>
    <dbReference type="NCBI Taxonomy" id="1817827"/>
    <lineage>
        <taxon>Bacteria</taxon>
        <taxon>Candidatus Doudnaibacteriota</taxon>
    </lineage>
</organism>
<dbReference type="GO" id="GO:0005524">
    <property type="term" value="F:ATP binding"/>
    <property type="evidence" value="ECO:0007669"/>
    <property type="project" value="UniProtKB-KW"/>
</dbReference>
<dbReference type="PANTHER" id="PTHR43394:SF1">
    <property type="entry name" value="ATP-BINDING CASSETTE SUB-FAMILY B MEMBER 10, MITOCHONDRIAL"/>
    <property type="match status" value="1"/>
</dbReference>
<feature type="transmembrane region" description="Helical" evidence="7">
    <location>
        <begin position="28"/>
        <end position="57"/>
    </location>
</feature>
<dbReference type="Pfam" id="PF00005">
    <property type="entry name" value="ABC_tran"/>
    <property type="match status" value="1"/>
</dbReference>
<evidence type="ECO:0000313" key="10">
    <source>
        <dbReference type="EMBL" id="OGE82659.1"/>
    </source>
</evidence>
<name>A0A1F5NYE5_9BACT</name>
<dbReference type="InterPro" id="IPR011527">
    <property type="entry name" value="ABC1_TM_dom"/>
</dbReference>
<comment type="caution">
    <text evidence="10">The sequence shown here is derived from an EMBL/GenBank/DDBJ whole genome shotgun (WGS) entry which is preliminary data.</text>
</comment>
<evidence type="ECO:0000256" key="3">
    <source>
        <dbReference type="ARBA" id="ARBA00022741"/>
    </source>
</evidence>
<dbReference type="Gene3D" id="3.40.50.300">
    <property type="entry name" value="P-loop containing nucleotide triphosphate hydrolases"/>
    <property type="match status" value="1"/>
</dbReference>
<gene>
    <name evidence="10" type="ORF">A2846_03305</name>
</gene>
<evidence type="ECO:0000256" key="5">
    <source>
        <dbReference type="ARBA" id="ARBA00022989"/>
    </source>
</evidence>
<dbReference type="FunFam" id="3.40.50.300:FF:000218">
    <property type="entry name" value="Multidrug ABC transporter ATP-binding protein"/>
    <property type="match status" value="1"/>
</dbReference>
<feature type="domain" description="ABC transporter" evidence="8">
    <location>
        <begin position="361"/>
        <end position="595"/>
    </location>
</feature>
<dbReference type="GO" id="GO:0005886">
    <property type="term" value="C:plasma membrane"/>
    <property type="evidence" value="ECO:0007669"/>
    <property type="project" value="UniProtKB-SubCell"/>
</dbReference>
<keyword evidence="3" id="KW-0547">Nucleotide-binding</keyword>
<dbReference type="InterPro" id="IPR003439">
    <property type="entry name" value="ABC_transporter-like_ATP-bd"/>
</dbReference>
<evidence type="ECO:0000256" key="4">
    <source>
        <dbReference type="ARBA" id="ARBA00022840"/>
    </source>
</evidence>
<keyword evidence="2 7" id="KW-0812">Transmembrane</keyword>
<dbReference type="InterPro" id="IPR036640">
    <property type="entry name" value="ABC1_TM_sf"/>
</dbReference>